<dbReference type="InterPro" id="IPR001214">
    <property type="entry name" value="SET_dom"/>
</dbReference>
<evidence type="ECO:0000256" key="6">
    <source>
        <dbReference type="ARBA" id="ARBA00022737"/>
    </source>
</evidence>
<keyword evidence="4" id="KW-0949">S-adenosyl-L-methionine</keyword>
<feature type="domain" description="Post-SET" evidence="18">
    <location>
        <begin position="2154"/>
        <end position="2170"/>
    </location>
</feature>
<dbReference type="Proteomes" id="UP001168098">
    <property type="component" value="Unassembled WGS sequence"/>
</dbReference>
<dbReference type="GO" id="GO:0045893">
    <property type="term" value="P:positive regulation of DNA-templated transcription"/>
    <property type="evidence" value="ECO:0007669"/>
    <property type="project" value="TreeGrafter"/>
</dbReference>
<reference evidence="20 21" key="1">
    <citation type="journal article" date="2023" name="BMC Biotechnol.">
        <title>Vitis rotundifolia cv Carlos genome sequencing.</title>
        <authorList>
            <person name="Huff M."/>
            <person name="Hulse-Kemp A."/>
            <person name="Scheffler B."/>
            <person name="Youngblood R."/>
            <person name="Simpson S."/>
            <person name="Babiker E."/>
            <person name="Staton M."/>
        </authorList>
    </citation>
    <scope>NUCLEOTIDE SEQUENCE [LARGE SCALE GENOMIC DNA]</scope>
    <source>
        <tissue evidence="20">Leaf</tissue>
    </source>
</reference>
<dbReference type="FunFam" id="2.170.270.10:FF:000086">
    <property type="entry name" value="Histone-lysine N-methyltransferase"/>
    <property type="match status" value="1"/>
</dbReference>
<name>A0AA39DYF7_VITRO</name>
<dbReference type="Gene3D" id="3.30.40.10">
    <property type="entry name" value="Zinc/RING finger domain, C3HC4 (zinc finger)"/>
    <property type="match status" value="2"/>
</dbReference>
<dbReference type="FunFam" id="3.30.40.10:FF:001102">
    <property type="entry name" value="Histone-lysine N-methyltransferase"/>
    <property type="match status" value="1"/>
</dbReference>
<dbReference type="InterPro" id="IPR003616">
    <property type="entry name" value="Post-SET_dom"/>
</dbReference>
<organism evidence="20 21">
    <name type="scientific">Vitis rotundifolia</name>
    <name type="common">Muscadine grape</name>
    <dbReference type="NCBI Taxonomy" id="103349"/>
    <lineage>
        <taxon>Eukaryota</taxon>
        <taxon>Viridiplantae</taxon>
        <taxon>Streptophyta</taxon>
        <taxon>Embryophyta</taxon>
        <taxon>Tracheophyta</taxon>
        <taxon>Spermatophyta</taxon>
        <taxon>Magnoliopsida</taxon>
        <taxon>eudicotyledons</taxon>
        <taxon>Gunneridae</taxon>
        <taxon>Pentapetalae</taxon>
        <taxon>rosids</taxon>
        <taxon>Vitales</taxon>
        <taxon>Vitaceae</taxon>
        <taxon>Viteae</taxon>
        <taxon>Vitis</taxon>
    </lineage>
</organism>
<evidence type="ECO:0008006" key="22">
    <source>
        <dbReference type="Google" id="ProtNLM"/>
    </source>
</evidence>
<evidence type="ECO:0000256" key="9">
    <source>
        <dbReference type="ARBA" id="ARBA00022853"/>
    </source>
</evidence>
<dbReference type="GO" id="GO:0032259">
    <property type="term" value="P:methylation"/>
    <property type="evidence" value="ECO:0007669"/>
    <property type="project" value="UniProtKB-KW"/>
</dbReference>
<feature type="domain" description="SET" evidence="17">
    <location>
        <begin position="2025"/>
        <end position="2146"/>
    </location>
</feature>
<comment type="caution">
    <text evidence="20">The sequence shown here is derived from an EMBL/GenBank/DDBJ whole genome shotgun (WGS) entry which is preliminary data.</text>
</comment>
<feature type="compositionally biased region" description="Polar residues" evidence="14">
    <location>
        <begin position="8"/>
        <end position="17"/>
    </location>
</feature>
<feature type="compositionally biased region" description="Basic residues" evidence="14">
    <location>
        <begin position="1607"/>
        <end position="1617"/>
    </location>
</feature>
<evidence type="ECO:0000256" key="4">
    <source>
        <dbReference type="ARBA" id="ARBA00022691"/>
    </source>
</evidence>
<dbReference type="InterPro" id="IPR019787">
    <property type="entry name" value="Znf_PHD-finger"/>
</dbReference>
<evidence type="ECO:0000256" key="8">
    <source>
        <dbReference type="ARBA" id="ARBA00022833"/>
    </source>
</evidence>
<dbReference type="Pfam" id="PF16135">
    <property type="entry name" value="TDBD"/>
    <property type="match status" value="1"/>
</dbReference>
<keyword evidence="9" id="KW-0156">Chromatin regulator</keyword>
<keyword evidence="2" id="KW-0489">Methyltransferase</keyword>
<dbReference type="GO" id="GO:0035097">
    <property type="term" value="C:histone methyltransferase complex"/>
    <property type="evidence" value="ECO:0007669"/>
    <property type="project" value="TreeGrafter"/>
</dbReference>
<dbReference type="SMART" id="SM00508">
    <property type="entry name" value="PostSET"/>
    <property type="match status" value="1"/>
</dbReference>
<dbReference type="InterPro" id="IPR046341">
    <property type="entry name" value="SET_dom_sf"/>
</dbReference>
<evidence type="ECO:0000256" key="5">
    <source>
        <dbReference type="ARBA" id="ARBA00022723"/>
    </source>
</evidence>
<dbReference type="PROSITE" id="PS50016">
    <property type="entry name" value="ZF_PHD_2"/>
    <property type="match status" value="1"/>
</dbReference>
<keyword evidence="12" id="KW-0539">Nucleus</keyword>
<dbReference type="Gene3D" id="2.170.270.10">
    <property type="entry name" value="SET domain"/>
    <property type="match status" value="1"/>
</dbReference>
<evidence type="ECO:0000313" key="20">
    <source>
        <dbReference type="EMBL" id="KAJ9702686.1"/>
    </source>
</evidence>
<feature type="compositionally biased region" description="Low complexity" evidence="14">
    <location>
        <begin position="22"/>
        <end position="32"/>
    </location>
</feature>
<keyword evidence="10" id="KW-0805">Transcription regulation</keyword>
<accession>A0AA39DYF7</accession>
<keyword evidence="8" id="KW-0862">Zinc</keyword>
<dbReference type="PROSITE" id="PS51805">
    <property type="entry name" value="EPHD"/>
    <property type="match status" value="1"/>
</dbReference>
<dbReference type="InterPro" id="IPR032308">
    <property type="entry name" value="TDBD"/>
</dbReference>
<keyword evidence="5" id="KW-0479">Metal-binding</keyword>
<gene>
    <name evidence="20" type="ORF">PVL29_004422</name>
</gene>
<protein>
    <recommendedName>
        <fullName evidence="22">Histone-lysine N-methyltransferase</fullName>
    </recommendedName>
</protein>
<evidence type="ECO:0000313" key="21">
    <source>
        <dbReference type="Proteomes" id="UP001168098"/>
    </source>
</evidence>
<feature type="region of interest" description="Disordered" evidence="14">
    <location>
        <begin position="1592"/>
        <end position="1633"/>
    </location>
</feature>
<dbReference type="PROSITE" id="PS50280">
    <property type="entry name" value="SET"/>
    <property type="match status" value="1"/>
</dbReference>
<dbReference type="Pfam" id="PF13831">
    <property type="entry name" value="PHD_2"/>
    <property type="match status" value="1"/>
</dbReference>
<evidence type="ECO:0000256" key="11">
    <source>
        <dbReference type="ARBA" id="ARBA00023163"/>
    </source>
</evidence>
<dbReference type="InterPro" id="IPR013083">
    <property type="entry name" value="Znf_RING/FYVE/PHD"/>
</dbReference>
<dbReference type="InterPro" id="IPR002219">
    <property type="entry name" value="PKC_DAG/PE"/>
</dbReference>
<dbReference type="InterPro" id="IPR011011">
    <property type="entry name" value="Znf_FYVE_PHD"/>
</dbReference>
<feature type="domain" description="PHD-type" evidence="15">
    <location>
        <begin position="1656"/>
        <end position="1706"/>
    </location>
</feature>
<keyword evidence="7 13" id="KW-0863">Zinc-finger</keyword>
<keyword evidence="6" id="KW-0677">Repeat</keyword>
<keyword evidence="11" id="KW-0804">Transcription</keyword>
<dbReference type="PROSITE" id="PS50081">
    <property type="entry name" value="ZF_DAG_PE_2"/>
    <property type="match status" value="1"/>
</dbReference>
<evidence type="ECO:0000256" key="13">
    <source>
        <dbReference type="PROSITE-ProRule" id="PRU00146"/>
    </source>
</evidence>
<dbReference type="InterPro" id="IPR034732">
    <property type="entry name" value="EPHD"/>
</dbReference>
<dbReference type="CDD" id="cd15571">
    <property type="entry name" value="ePHD"/>
    <property type="match status" value="1"/>
</dbReference>
<feature type="domain" description="Phorbol-ester/DAG-type" evidence="16">
    <location>
        <begin position="1645"/>
        <end position="1700"/>
    </location>
</feature>
<comment type="subcellular location">
    <subcellularLocation>
        <location evidence="1">Nucleus</location>
    </subcellularLocation>
</comment>
<dbReference type="GO" id="GO:0008270">
    <property type="term" value="F:zinc ion binding"/>
    <property type="evidence" value="ECO:0007669"/>
    <property type="project" value="UniProtKB-KW"/>
</dbReference>
<dbReference type="PANTHER" id="PTHR45838">
    <property type="entry name" value="HISTONE-LYSINE-N-METHYLTRANSFERASE 2 KMT2 FAMILY MEMBER"/>
    <property type="match status" value="1"/>
</dbReference>
<evidence type="ECO:0000259" key="17">
    <source>
        <dbReference type="PROSITE" id="PS50280"/>
    </source>
</evidence>
<dbReference type="GO" id="GO:0042800">
    <property type="term" value="F:histone H3K4 methyltransferase activity"/>
    <property type="evidence" value="ECO:0007669"/>
    <property type="project" value="TreeGrafter"/>
</dbReference>
<evidence type="ECO:0000256" key="2">
    <source>
        <dbReference type="ARBA" id="ARBA00022603"/>
    </source>
</evidence>
<keyword evidence="21" id="KW-1185">Reference proteome</keyword>
<evidence type="ECO:0000256" key="7">
    <source>
        <dbReference type="ARBA" id="ARBA00022771"/>
    </source>
</evidence>
<dbReference type="CDD" id="cd10518">
    <property type="entry name" value="SET_SETD1-like"/>
    <property type="match status" value="1"/>
</dbReference>
<evidence type="ECO:0000259" key="19">
    <source>
        <dbReference type="PROSITE" id="PS51805"/>
    </source>
</evidence>
<dbReference type="SMART" id="SM00317">
    <property type="entry name" value="SET"/>
    <property type="match status" value="1"/>
</dbReference>
<dbReference type="SMART" id="SM00249">
    <property type="entry name" value="PHD"/>
    <property type="match status" value="2"/>
</dbReference>
<dbReference type="PROSITE" id="PS50868">
    <property type="entry name" value="POST_SET"/>
    <property type="match status" value="1"/>
</dbReference>
<evidence type="ECO:0000256" key="12">
    <source>
        <dbReference type="ARBA" id="ARBA00023242"/>
    </source>
</evidence>
<dbReference type="EMBL" id="JARBHA010000004">
    <property type="protein sequence ID" value="KAJ9702686.1"/>
    <property type="molecule type" value="Genomic_DNA"/>
</dbReference>
<dbReference type="SUPFAM" id="SSF57903">
    <property type="entry name" value="FYVE/PHD zinc finger"/>
    <property type="match status" value="1"/>
</dbReference>
<dbReference type="Pfam" id="PF13832">
    <property type="entry name" value="zf-HC5HC2H_2"/>
    <property type="match status" value="1"/>
</dbReference>
<feature type="compositionally biased region" description="Basic and acidic residues" evidence="14">
    <location>
        <begin position="489"/>
        <end position="498"/>
    </location>
</feature>
<evidence type="ECO:0000259" key="18">
    <source>
        <dbReference type="PROSITE" id="PS50868"/>
    </source>
</evidence>
<evidence type="ECO:0000256" key="14">
    <source>
        <dbReference type="SAM" id="MobiDB-lite"/>
    </source>
</evidence>
<evidence type="ECO:0000256" key="10">
    <source>
        <dbReference type="ARBA" id="ARBA00023015"/>
    </source>
</evidence>
<dbReference type="SUPFAM" id="SSF82199">
    <property type="entry name" value="SET domain"/>
    <property type="match status" value="1"/>
</dbReference>
<feature type="region of interest" description="Disordered" evidence="14">
    <location>
        <begin position="1"/>
        <end position="33"/>
    </location>
</feature>
<evidence type="ECO:0000256" key="3">
    <source>
        <dbReference type="ARBA" id="ARBA00022679"/>
    </source>
</evidence>
<keyword evidence="3" id="KW-0808">Transferase</keyword>
<dbReference type="PANTHER" id="PTHR45838:SF4">
    <property type="entry name" value="HISTONE-LYSINE N-METHYLTRANSFERASE TRITHORAX"/>
    <property type="match status" value="1"/>
</dbReference>
<evidence type="ECO:0000259" key="16">
    <source>
        <dbReference type="PROSITE" id="PS50081"/>
    </source>
</evidence>
<feature type="region of interest" description="Disordered" evidence="14">
    <location>
        <begin position="478"/>
        <end position="498"/>
    </location>
</feature>
<evidence type="ECO:0000256" key="1">
    <source>
        <dbReference type="ARBA" id="ARBA00004123"/>
    </source>
</evidence>
<dbReference type="Pfam" id="PF00856">
    <property type="entry name" value="SET"/>
    <property type="match status" value="1"/>
</dbReference>
<feature type="domain" description="PHD-type" evidence="19">
    <location>
        <begin position="1804"/>
        <end position="1922"/>
    </location>
</feature>
<sequence length="2170" mass="238765">MDNAWQIKCSSSWQSATPPSMPSSSQHPPQESRNQMEINAGCYFPTIAHEQRSAALGMIQEPLFSNTLNLGSYRSGHAELGNSFLALLSGPPSLLQCDLQQSLNPKPICTSNKLPVYSSSVTVSTAGSGVPHAPSGSLSENLGYQKPRNGMDFCPIVSSTTAVSTNCSSTSVLHDALQAANLNLQSSDLAKAVIHHMVPGNEKVRDFSCLKGGWPVNTGSANFGKLHGTNIHASQKRPSEASSSLCNHQAAFTSGCPRVFCLGTSGDLLLSNTGLLGVVCLCHCWHMSVSKFCEHSELRDVNPGDAVRMDSGETIAQWRKQYFQKFGIRVPEDQSGWDWPEGISATAGFLKSSVTVPSLYKKSDLSHLVASSGGLLRFEQPWDNVVFPKNPCTGQNSVNDVLHNKQWGNGSDRSNFLLKGSVAASQGNLHALESNQIMESTRSRCSTMSKVVGRGGTDNDAQSISAYVDSNSKSGTSFIYSPPLPNERTLGKDSDISRHNNSREGVILERDAVSSNIELRLGQPCQQSRTSQNSVLPVMGPRILDTLGDPQKSFFPEQLIHNTANSNVMEECRQYLPCAMGTSNSSARREQMPFNCVNHTFEINNALDAAKLEQFRGDVAKSSVISMLLSHLTTPTEGNMQSKAINNIVNDNGHFVPRSLHFESHIAKRDPVCSPWNSANGLERESNISDLSFHRYMDKGKRVGFATDGSYAATESTFGFYKQMGSSATFTGVAGSGHPSSSAVHDKSCYSRQLLGMPPDASNASNSFNFSGKFSCLGSSGLDNVFVKSISPPMGSGINVPPQAVSTGFSSASSLSVPNLTPSLPTKESIGVSPYLLDENFKLLALRHILELSNREHAITSLGMNQKEGRFSSSSDPKVQGSAVDTLTFDELKHGLKLTGEQNASEVPMKLLQSGGNHRMGGDMEKMVPVADQNNWFDISTFTQGIPLCSKGIDSQDLPCEQPSLRLGRIENNALPDDHQKCCQGVACTYIPGLCPCAVHTNCSAVNCDSKGKTSFSAFKEQMGGMNGKPSMLFTTRFHKGHIVPKEKNISFHQNEKSKGQNHKKIDCHASQWKDVPSKVIVSCDMKCVRPSVDGLGGRKNDEDQPAMYGRKNDKDQLADTAAKRFNGNLQEINCLKEQEMSNISSGCSAPAVTQASIEVNNMDSCTVDAGDTGCANGLVVDEASGIEKCWSSDDALDSERSAEFLGFTCKTSFIKEGSSKALANQSSRSLIDELKFRDSFRWKRVRNETHTGLAIHEKNSHSPKIERGLKTRKRKKTMKMKMLNASFPASGFSSGHYEHNKCAGSAEWHSFSYKDMDTVLQCELGTSHTCGACTIGPSFKRRRSTLSSAKNFSRKRDVDKLYADREGEDGYQAQSKGKTEFLSIHEVSGAKRIGPDRTAEAFRQFCMQEPSHTKAVKYNSVGCIKESSSLKLDVSYRREKPVVCGKYGVISNGKLAIDVPKPAKIFSLSRVLKTARRCTLSANDEPRLTSMRQLKKARLRGSNGCVNEISNLMKEKENEIQNATRCDERNPDNSMEETEKAFISGDTRCADELLMSEQERAYGSKKDDSYRSTRLKPKYKEIRKRSLYELTGKGKSPSSGNPFVKIPKHAPQKKSRSVGLENAEDSKHSMSESYKVNSKKSIKEHRFESFISDTDAFCCVCGSSNKDEINCLLECSRCLIRVHQACYGVSRVPKGRWYCRPCRTSSKNIVCVLCGYGGGAMTRALRTRNIVKSLLKVWNIETESWPKSSVPPEALQDKLGTLDSSRSGLENESFPVLRPLDIEPSTTTAWNMDLQNRSDITKNLSCSLGNLKIHNTITAGILDSTVKQWVHMVCGLWTPGTRCPNVDTMSAFDVSGASRPRANVICSICNRPGGSCIKCRVLNCLVPFHPWCAHRKGLLQSEVEGVDNENVGFYGRCMLHAAHPSCELDSDPINIETDSTGEKELTCARTEGYKGRKREGFRHNLNFQSNGNGGCLVPQEQLNAWLHINGQKPCTKGLPKTPISDVEYDCRKEFARYKQAKGWKHLVVYKSGIHALGLYTSRFISRGAMVVEYVGEIVGLRVADKRESDYQSGRRLQYKSACYFFRIDKEHIIDATRKGGIARFVNHSCLPNCVAKVISVRNEKKVVFFAERDINPGEEITYDYHFNHEDEGKKIPCFCNSRNCRRYLN</sequence>
<proteinExistence type="predicted"/>
<evidence type="ECO:0000259" key="15">
    <source>
        <dbReference type="PROSITE" id="PS50016"/>
    </source>
</evidence>
<dbReference type="InterPro" id="IPR001965">
    <property type="entry name" value="Znf_PHD"/>
</dbReference>
<dbReference type="FunFam" id="3.30.40.10:FF:000484">
    <property type="entry name" value="Histone-lysine N-methyltransferase ATX4"/>
    <property type="match status" value="1"/>
</dbReference>